<dbReference type="PROSITE" id="PS51186">
    <property type="entry name" value="GNAT"/>
    <property type="match status" value="1"/>
</dbReference>
<dbReference type="EMBL" id="AJWJ01000028">
    <property type="protein sequence ID" value="KAF2077473.1"/>
    <property type="molecule type" value="Genomic_DNA"/>
</dbReference>
<dbReference type="InterPro" id="IPR000182">
    <property type="entry name" value="GNAT_dom"/>
</dbReference>
<gene>
    <name evidence="2" type="ORF">CYY_001246</name>
</gene>
<evidence type="ECO:0000313" key="2">
    <source>
        <dbReference type="EMBL" id="KAF2077473.1"/>
    </source>
</evidence>
<keyword evidence="3" id="KW-1185">Reference proteome</keyword>
<name>A0A8J4V4G2_9MYCE</name>
<dbReference type="SUPFAM" id="SSF55729">
    <property type="entry name" value="Acyl-CoA N-acyltransferases (Nat)"/>
    <property type="match status" value="1"/>
</dbReference>
<feature type="domain" description="N-acetyltransferase" evidence="1">
    <location>
        <begin position="16"/>
        <end position="178"/>
    </location>
</feature>
<dbReference type="OrthoDB" id="630895at2759"/>
<dbReference type="GO" id="GO:0016747">
    <property type="term" value="F:acyltransferase activity, transferring groups other than amino-acyl groups"/>
    <property type="evidence" value="ECO:0007669"/>
    <property type="project" value="InterPro"/>
</dbReference>
<evidence type="ECO:0000313" key="3">
    <source>
        <dbReference type="Proteomes" id="UP000695562"/>
    </source>
</evidence>
<dbReference type="Pfam" id="PF13302">
    <property type="entry name" value="Acetyltransf_3"/>
    <property type="match status" value="1"/>
</dbReference>
<accession>A0A8J4V4G2</accession>
<protein>
    <recommendedName>
        <fullName evidence="1">N-acetyltransferase domain-containing protein</fullName>
    </recommendedName>
</protein>
<dbReference type="CDD" id="cd04301">
    <property type="entry name" value="NAT_SF"/>
    <property type="match status" value="1"/>
</dbReference>
<reference evidence="2" key="1">
    <citation type="submission" date="2020-01" db="EMBL/GenBank/DDBJ databases">
        <title>Development of genomics and gene disruption for Polysphondylium violaceum indicates a role for the polyketide synthase stlB in stalk morphogenesis.</title>
        <authorList>
            <person name="Narita B."/>
            <person name="Kawabe Y."/>
            <person name="Kin K."/>
            <person name="Saito T."/>
            <person name="Gibbs R."/>
            <person name="Kuspa A."/>
            <person name="Muzny D."/>
            <person name="Queller D."/>
            <person name="Richards S."/>
            <person name="Strassman J."/>
            <person name="Sucgang R."/>
            <person name="Worley K."/>
            <person name="Schaap P."/>
        </authorList>
    </citation>
    <scope>NUCLEOTIDE SEQUENCE</scope>
    <source>
        <strain evidence="2">QSvi11</strain>
    </source>
</reference>
<proteinExistence type="predicted"/>
<dbReference type="PANTHER" id="PTHR43792">
    <property type="entry name" value="GNAT FAMILY, PUTATIVE (AFU_ORTHOLOGUE AFUA_3G00765)-RELATED-RELATED"/>
    <property type="match status" value="1"/>
</dbReference>
<organism evidence="2 3">
    <name type="scientific">Polysphondylium violaceum</name>
    <dbReference type="NCBI Taxonomy" id="133409"/>
    <lineage>
        <taxon>Eukaryota</taxon>
        <taxon>Amoebozoa</taxon>
        <taxon>Evosea</taxon>
        <taxon>Eumycetozoa</taxon>
        <taxon>Dictyostelia</taxon>
        <taxon>Dictyosteliales</taxon>
        <taxon>Dictyosteliaceae</taxon>
        <taxon>Polysphondylium</taxon>
    </lineage>
</organism>
<dbReference type="Proteomes" id="UP000695562">
    <property type="component" value="Unassembled WGS sequence"/>
</dbReference>
<comment type="caution">
    <text evidence="2">The sequence shown here is derived from an EMBL/GenBank/DDBJ whole genome shotgun (WGS) entry which is preliminary data.</text>
</comment>
<sequence>MEMNFSPHPILETERLILRNVKREDAENVFLLRSNKEAMRFVPRPIAQSVADAHTLIDNTIKMVESNEGINFAIVEKSNPDKLIGLIGFLRTKKDQYRSEIGYMLHPDYHRRGYVLEALNRLVEYGWDGIGFHTVEAIVDPINEPSWKLLEKAGFTLEGVFKQSFFFKGEFSDGKYYSKINPNSISDPNYFDKFKDK</sequence>
<dbReference type="Gene3D" id="3.40.630.30">
    <property type="match status" value="1"/>
</dbReference>
<dbReference type="AlphaFoldDB" id="A0A8J4V4G2"/>
<dbReference type="PANTHER" id="PTHR43792:SF1">
    <property type="entry name" value="N-ACETYLTRANSFERASE DOMAIN-CONTAINING PROTEIN"/>
    <property type="match status" value="1"/>
</dbReference>
<dbReference type="InterPro" id="IPR051531">
    <property type="entry name" value="N-acetyltransferase"/>
</dbReference>
<dbReference type="InterPro" id="IPR016181">
    <property type="entry name" value="Acyl_CoA_acyltransferase"/>
</dbReference>
<evidence type="ECO:0000259" key="1">
    <source>
        <dbReference type="PROSITE" id="PS51186"/>
    </source>
</evidence>